<reference evidence="1" key="2">
    <citation type="journal article" date="2015" name="Data Brief">
        <title>Shoot transcriptome of the giant reed, Arundo donax.</title>
        <authorList>
            <person name="Barrero R.A."/>
            <person name="Guerrero F.D."/>
            <person name="Moolhuijzen P."/>
            <person name="Goolsby J.A."/>
            <person name="Tidwell J."/>
            <person name="Bellgard S.E."/>
            <person name="Bellgard M.I."/>
        </authorList>
    </citation>
    <scope>NUCLEOTIDE SEQUENCE</scope>
    <source>
        <tissue evidence="1">Shoot tissue taken approximately 20 cm above the soil surface</tissue>
    </source>
</reference>
<accession>A0A0A9H3E3</accession>
<dbReference type="AlphaFoldDB" id="A0A0A9H3E3"/>
<organism evidence="1">
    <name type="scientific">Arundo donax</name>
    <name type="common">Giant reed</name>
    <name type="synonym">Donax arundinaceus</name>
    <dbReference type="NCBI Taxonomy" id="35708"/>
    <lineage>
        <taxon>Eukaryota</taxon>
        <taxon>Viridiplantae</taxon>
        <taxon>Streptophyta</taxon>
        <taxon>Embryophyta</taxon>
        <taxon>Tracheophyta</taxon>
        <taxon>Spermatophyta</taxon>
        <taxon>Magnoliopsida</taxon>
        <taxon>Liliopsida</taxon>
        <taxon>Poales</taxon>
        <taxon>Poaceae</taxon>
        <taxon>PACMAD clade</taxon>
        <taxon>Arundinoideae</taxon>
        <taxon>Arundineae</taxon>
        <taxon>Arundo</taxon>
    </lineage>
</organism>
<evidence type="ECO:0000313" key="1">
    <source>
        <dbReference type="EMBL" id="JAE30314.1"/>
    </source>
</evidence>
<sequence>MTGITQYTIPSFLLLILRINLCQKILRINFKQSSPYCSRKEEINSLSLKRFHVDIFYLLM</sequence>
<reference evidence="1" key="1">
    <citation type="submission" date="2014-09" db="EMBL/GenBank/DDBJ databases">
        <authorList>
            <person name="Magalhaes I.L.F."/>
            <person name="Oliveira U."/>
            <person name="Santos F.R."/>
            <person name="Vidigal T.H.D.A."/>
            <person name="Brescovit A.D."/>
            <person name="Santos A.J."/>
        </authorList>
    </citation>
    <scope>NUCLEOTIDE SEQUENCE</scope>
    <source>
        <tissue evidence="1">Shoot tissue taken approximately 20 cm above the soil surface</tissue>
    </source>
</reference>
<proteinExistence type="predicted"/>
<name>A0A0A9H3E3_ARUDO</name>
<protein>
    <submittedName>
        <fullName evidence="1">Uncharacterized protein</fullName>
    </submittedName>
</protein>
<dbReference type="EMBL" id="GBRH01167582">
    <property type="protein sequence ID" value="JAE30314.1"/>
    <property type="molecule type" value="Transcribed_RNA"/>
</dbReference>